<evidence type="ECO:0000256" key="8">
    <source>
        <dbReference type="ARBA" id="ARBA00023136"/>
    </source>
</evidence>
<evidence type="ECO:0000256" key="6">
    <source>
        <dbReference type="ARBA" id="ARBA00022692"/>
    </source>
</evidence>
<evidence type="ECO:0000256" key="10">
    <source>
        <dbReference type="ARBA" id="ARBA00030775"/>
    </source>
</evidence>
<dbReference type="AlphaFoldDB" id="A0A371JZQ6"/>
<dbReference type="GO" id="GO:0005886">
    <property type="term" value="C:plasma membrane"/>
    <property type="evidence" value="ECO:0007669"/>
    <property type="project" value="UniProtKB-SubCell"/>
</dbReference>
<evidence type="ECO:0000256" key="3">
    <source>
        <dbReference type="ARBA" id="ARBA00022475"/>
    </source>
</evidence>
<evidence type="ECO:0000256" key="5">
    <source>
        <dbReference type="ARBA" id="ARBA00022519"/>
    </source>
</evidence>
<keyword evidence="14" id="KW-1185">Reference proteome</keyword>
<evidence type="ECO:0000256" key="4">
    <source>
        <dbReference type="ARBA" id="ARBA00022481"/>
    </source>
</evidence>
<evidence type="ECO:0000313" key="13">
    <source>
        <dbReference type="EMBL" id="RDZ27080.1"/>
    </source>
</evidence>
<dbReference type="GO" id="GO:0015628">
    <property type="term" value="P:protein secretion by the type II secretion system"/>
    <property type="evidence" value="ECO:0007669"/>
    <property type="project" value="InterPro"/>
</dbReference>
<evidence type="ECO:0000256" key="1">
    <source>
        <dbReference type="ARBA" id="ARBA00004377"/>
    </source>
</evidence>
<accession>A0A371JZQ6</accession>
<comment type="similarity">
    <text evidence="9">Belongs to the GSP H family.</text>
</comment>
<dbReference type="EMBL" id="QTSU01000002">
    <property type="protein sequence ID" value="RDZ27080.1"/>
    <property type="molecule type" value="Genomic_DNA"/>
</dbReference>
<evidence type="ECO:0000259" key="12">
    <source>
        <dbReference type="Pfam" id="PF12019"/>
    </source>
</evidence>
<dbReference type="OrthoDB" id="8481584at2"/>
<protein>
    <recommendedName>
        <fullName evidence="2">Type II secretion system protein H</fullName>
    </recommendedName>
    <alternativeName>
        <fullName evidence="10">General secretion pathway protein H</fullName>
    </alternativeName>
</protein>
<sequence>MSSTRHRPSVPAKGNGGSAARRAALRLGAGGRRARGFSLLEMLLVVALIAALGVLAAFAVSGGLSGMQLRSSAKELAAQLRYARTQAIATGRKQTFTIDPAAHTWSGADGRSGEIPQSLKVSFTGARQLQPNRGQGAIAFFNDGASTGGRIQVASQRAAWNVDVAWLTGEVKLRRVEARR</sequence>
<gene>
    <name evidence="13" type="ORF">DX914_12500</name>
</gene>
<dbReference type="SUPFAM" id="SSF54523">
    <property type="entry name" value="Pili subunits"/>
    <property type="match status" value="1"/>
</dbReference>
<keyword evidence="8 11" id="KW-0472">Membrane</keyword>
<dbReference type="GO" id="GO:0015627">
    <property type="term" value="C:type II protein secretion system complex"/>
    <property type="evidence" value="ECO:0007669"/>
    <property type="project" value="InterPro"/>
</dbReference>
<dbReference type="Gene3D" id="3.30.700.10">
    <property type="entry name" value="Glycoprotein, Type 4 Pilin"/>
    <property type="match status" value="1"/>
</dbReference>
<evidence type="ECO:0000256" key="2">
    <source>
        <dbReference type="ARBA" id="ARBA00021549"/>
    </source>
</evidence>
<dbReference type="NCBIfam" id="NF047827">
    <property type="entry name" value="T3SSXpsH"/>
    <property type="match status" value="1"/>
</dbReference>
<feature type="transmembrane region" description="Helical" evidence="11">
    <location>
        <begin position="42"/>
        <end position="64"/>
    </location>
</feature>
<name>A0A371JZQ6_9GAMM</name>
<dbReference type="Pfam" id="PF12019">
    <property type="entry name" value="GspH"/>
    <property type="match status" value="1"/>
</dbReference>
<keyword evidence="5" id="KW-0997">Cell inner membrane</keyword>
<reference evidence="13 14" key="1">
    <citation type="submission" date="2018-08" db="EMBL/GenBank/DDBJ databases">
        <title>Lysobacter sp. zong2l5, whole genome shotgun sequence.</title>
        <authorList>
            <person name="Zhang X."/>
            <person name="Feng G."/>
            <person name="Zhu H."/>
        </authorList>
    </citation>
    <scope>NUCLEOTIDE SEQUENCE [LARGE SCALE GENOMIC DNA]</scope>
    <source>
        <strain evidence="14">zong2l5</strain>
    </source>
</reference>
<keyword evidence="4" id="KW-0488">Methylation</keyword>
<dbReference type="InterPro" id="IPR045584">
    <property type="entry name" value="Pilin-like"/>
</dbReference>
<keyword evidence="7 11" id="KW-1133">Transmembrane helix</keyword>
<keyword evidence="6 11" id="KW-0812">Transmembrane</keyword>
<dbReference type="Pfam" id="PF07963">
    <property type="entry name" value="N_methyl"/>
    <property type="match status" value="1"/>
</dbReference>
<organism evidence="13 14">
    <name type="scientific">Lysobacter silvisoli</name>
    <dbReference type="NCBI Taxonomy" id="2293254"/>
    <lineage>
        <taxon>Bacteria</taxon>
        <taxon>Pseudomonadati</taxon>
        <taxon>Pseudomonadota</taxon>
        <taxon>Gammaproteobacteria</taxon>
        <taxon>Lysobacterales</taxon>
        <taxon>Lysobacteraceae</taxon>
        <taxon>Lysobacter</taxon>
    </lineage>
</organism>
<dbReference type="Proteomes" id="UP000264492">
    <property type="component" value="Unassembled WGS sequence"/>
</dbReference>
<dbReference type="PROSITE" id="PS00409">
    <property type="entry name" value="PROKAR_NTER_METHYL"/>
    <property type="match status" value="1"/>
</dbReference>
<evidence type="ECO:0000256" key="9">
    <source>
        <dbReference type="ARBA" id="ARBA00025772"/>
    </source>
</evidence>
<dbReference type="RefSeq" id="WP_115859457.1">
    <property type="nucleotide sequence ID" value="NZ_QTSU01000002.1"/>
</dbReference>
<evidence type="ECO:0000256" key="7">
    <source>
        <dbReference type="ARBA" id="ARBA00022989"/>
    </source>
</evidence>
<feature type="domain" description="General secretion pathway GspH" evidence="12">
    <location>
        <begin position="73"/>
        <end position="167"/>
    </location>
</feature>
<comment type="caution">
    <text evidence="13">The sequence shown here is derived from an EMBL/GenBank/DDBJ whole genome shotgun (WGS) entry which is preliminary data.</text>
</comment>
<dbReference type="InterPro" id="IPR012902">
    <property type="entry name" value="N_methyl_site"/>
</dbReference>
<dbReference type="InterPro" id="IPR022346">
    <property type="entry name" value="T2SS_GspH"/>
</dbReference>
<dbReference type="NCBIfam" id="TIGR02532">
    <property type="entry name" value="IV_pilin_GFxxxE"/>
    <property type="match status" value="1"/>
</dbReference>
<evidence type="ECO:0000256" key="11">
    <source>
        <dbReference type="SAM" id="Phobius"/>
    </source>
</evidence>
<proteinExistence type="inferred from homology"/>
<keyword evidence="3" id="KW-1003">Cell membrane</keyword>
<comment type="subcellular location">
    <subcellularLocation>
        <location evidence="1">Cell inner membrane</location>
        <topology evidence="1">Single-pass membrane protein</topology>
    </subcellularLocation>
</comment>
<evidence type="ECO:0000313" key="14">
    <source>
        <dbReference type="Proteomes" id="UP000264492"/>
    </source>
</evidence>